<organism evidence="1 2">
    <name type="scientific">Mycobacterium phage Ovechkin</name>
    <dbReference type="NCBI Taxonomy" id="1673889"/>
    <lineage>
        <taxon>Viruses</taxon>
        <taxon>Duplodnaviria</taxon>
        <taxon>Heunggongvirae</taxon>
        <taxon>Uroviricota</taxon>
        <taxon>Caudoviricetes</taxon>
        <taxon>Gracegardnervirinae</taxon>
        <taxon>Cheoctovirus</taxon>
        <taxon>Cheoctovirus ovechkin</taxon>
    </lineage>
</organism>
<dbReference type="EMBL" id="KR824843">
    <property type="protein sequence ID" value="AKQ06983.1"/>
    <property type="molecule type" value="Genomic_DNA"/>
</dbReference>
<gene>
    <name evidence="1" type="ORF">PBI_OVECHKIN_81</name>
</gene>
<dbReference type="GeneID" id="26637714"/>
<dbReference type="RefSeq" id="YP_009211245.1">
    <property type="nucleotide sequence ID" value="NC_028937.1"/>
</dbReference>
<dbReference type="Proteomes" id="UP000201155">
    <property type="component" value="Segment"/>
</dbReference>
<dbReference type="OrthoDB" id="13074at10239"/>
<name>A0A0H4TFM1_9CAUD</name>
<sequence>MNNPELRAVLTEAQRASILSRAAAALQEAEHQSGGGFLGYRALAEAALDVTLDALASLPGVAVIQLPEPSWTKPEEDDENGAAAWEYPDGEIVVYDDGDYEWRGLGINSDDADRLREGAAALLAAAAAVVAEGEDRG</sequence>
<evidence type="ECO:0000313" key="2">
    <source>
        <dbReference type="Proteomes" id="UP000201155"/>
    </source>
</evidence>
<dbReference type="KEGG" id="vg:26637714"/>
<proteinExistence type="predicted"/>
<keyword evidence="2" id="KW-1185">Reference proteome</keyword>
<accession>A0A0H4TFM1</accession>
<protein>
    <submittedName>
        <fullName evidence="1">Uncharacterized protein</fullName>
    </submittedName>
</protein>
<evidence type="ECO:0000313" key="1">
    <source>
        <dbReference type="EMBL" id="AKQ06983.1"/>
    </source>
</evidence>
<reference evidence="1 2" key="1">
    <citation type="submission" date="2015-05" db="EMBL/GenBank/DDBJ databases">
        <authorList>
            <person name="Brusko S."/>
            <person name="Campbell R.A."/>
            <person name="Rubia G.C."/>
            <person name="Walstead R.N."/>
            <person name="Shah Z.V."/>
            <person name="Tahir R."/>
            <person name="Serrano M.G."/>
            <person name="Buck G."/>
            <person name="Lee V."/>
            <person name="Wang Y."/>
            <person name="Carvalho R."/>
            <person name="Voegtly L."/>
            <person name="Shi R."/>
            <person name="Duckworth R."/>
            <person name="Johnson A."/>
            <person name="Loviza R."/>
            <person name="Walstead R."/>
            <person name="Shah Z."/>
            <person name="Kiflezghi M."/>
            <person name="Wade K."/>
            <person name="Delesalle V.A."/>
            <person name="Bradley K.W."/>
            <person name="Asai D.J."/>
            <person name="Bowman C.A."/>
            <person name="Russell D.A."/>
            <person name="Pope W.H."/>
            <person name="Jacobs-Sera D."/>
            <person name="Hendrix R.W."/>
            <person name="Hatfull G.F."/>
        </authorList>
    </citation>
    <scope>NUCLEOTIDE SEQUENCE [LARGE SCALE GENOMIC DNA]</scope>
</reference>